<evidence type="ECO:0000313" key="7">
    <source>
        <dbReference type="Proteomes" id="UP000219285"/>
    </source>
</evidence>
<dbReference type="Pfam" id="PF13356">
    <property type="entry name" value="Arm-DNA-bind_3"/>
    <property type="match status" value="1"/>
</dbReference>
<dbReference type="InterPro" id="IPR050808">
    <property type="entry name" value="Phage_Integrase"/>
</dbReference>
<dbReference type="RefSeq" id="WP_083638486.1">
    <property type="nucleotide sequence ID" value="NZ_CP052766.1"/>
</dbReference>
<dbReference type="EMBL" id="CP052766">
    <property type="protein sequence ID" value="QJR82268.1"/>
    <property type="molecule type" value="Genomic_DNA"/>
</dbReference>
<dbReference type="InterPro" id="IPR011010">
    <property type="entry name" value="DNA_brk_join_enz"/>
</dbReference>
<comment type="similarity">
    <text evidence="1">Belongs to the 'phage' integrase family.</text>
</comment>
<dbReference type="SUPFAM" id="SSF56349">
    <property type="entry name" value="DNA breaking-rejoining enzymes"/>
    <property type="match status" value="1"/>
</dbReference>
<evidence type="ECO:0000256" key="4">
    <source>
        <dbReference type="ARBA" id="ARBA00023172"/>
    </source>
</evidence>
<dbReference type="InterPro" id="IPR010998">
    <property type="entry name" value="Integrase_recombinase_N"/>
</dbReference>
<evidence type="ECO:0000256" key="1">
    <source>
        <dbReference type="ARBA" id="ARBA00008857"/>
    </source>
</evidence>
<dbReference type="Gene3D" id="1.10.443.10">
    <property type="entry name" value="Intergrase catalytic core"/>
    <property type="match status" value="1"/>
</dbReference>
<proteinExistence type="inferred from homology"/>
<dbReference type="PROSITE" id="PS51898">
    <property type="entry name" value="TYR_RECOMBINASE"/>
    <property type="match status" value="1"/>
</dbReference>
<keyword evidence="2" id="KW-0229">DNA integration</keyword>
<dbReference type="AlphaFoldDB" id="A0A6M4MH66"/>
<evidence type="ECO:0000256" key="3">
    <source>
        <dbReference type="ARBA" id="ARBA00023125"/>
    </source>
</evidence>
<sequence>MKTSITTAQAKKFADTAAPNKELYCSNITGFHLRKNAKGVSWRLKYLDATKKRRRVTIGGYPALHPQEAAQTAIEWRSGITKGEADPMAKREALAAQKRVQEQQQQQNQYKVTGRFFTDVYEPHLISNYRSGKEVASKIKNFSFLFERDMDKINSHDINAWYSRASTAGLKRQSIIGYLGAFKAMLNFAAGTKKGDQNNSPVIQFNPLRDYSLPRPNVQEREQLKRQKEQLQAKRDIFTPEIRTGIMQGLTAYAEKIRAQRRSSRKHGKPFLPDLDLVPFPHWFLPFAHIARLTGMRPSDIRSLRWEQLSYNRFNGETVLTFTPPKTEDKGIEPIEVKFPVSGELKEILSQWQEHHGNPTSGFIFKSERTGNQIERKAYLKHWKHVKDLGKLPKDLDFYAFRHNFISTLVKQNYRPLRIAKLVGHADETMIIKHYFHTDNEDMNELASVAAQSWAKAVGGE</sequence>
<keyword evidence="4" id="KW-0233">DNA recombination</keyword>
<dbReference type="InterPro" id="IPR013762">
    <property type="entry name" value="Integrase-like_cat_sf"/>
</dbReference>
<dbReference type="KEGG" id="apel:CA267_016675"/>
<dbReference type="GO" id="GO:0003677">
    <property type="term" value="F:DNA binding"/>
    <property type="evidence" value="ECO:0007669"/>
    <property type="project" value="UniProtKB-KW"/>
</dbReference>
<feature type="domain" description="Tyr recombinase" evidence="5">
    <location>
        <begin position="258"/>
        <end position="448"/>
    </location>
</feature>
<evidence type="ECO:0000313" key="6">
    <source>
        <dbReference type="EMBL" id="QJR82268.1"/>
    </source>
</evidence>
<dbReference type="PANTHER" id="PTHR30629">
    <property type="entry name" value="PROPHAGE INTEGRASE"/>
    <property type="match status" value="1"/>
</dbReference>
<keyword evidence="7" id="KW-1185">Reference proteome</keyword>
<evidence type="ECO:0000259" key="5">
    <source>
        <dbReference type="PROSITE" id="PS51898"/>
    </source>
</evidence>
<dbReference type="GO" id="GO:0015074">
    <property type="term" value="P:DNA integration"/>
    <property type="evidence" value="ECO:0007669"/>
    <property type="project" value="UniProtKB-KW"/>
</dbReference>
<evidence type="ECO:0000256" key="2">
    <source>
        <dbReference type="ARBA" id="ARBA00022908"/>
    </source>
</evidence>
<protein>
    <submittedName>
        <fullName evidence="6">Integrase family protein</fullName>
    </submittedName>
</protein>
<organism evidence="6 7">
    <name type="scientific">Alteromonas pelagimontana</name>
    <dbReference type="NCBI Taxonomy" id="1858656"/>
    <lineage>
        <taxon>Bacteria</taxon>
        <taxon>Pseudomonadati</taxon>
        <taxon>Pseudomonadota</taxon>
        <taxon>Gammaproteobacteria</taxon>
        <taxon>Alteromonadales</taxon>
        <taxon>Alteromonadaceae</taxon>
        <taxon>Alteromonas/Salinimonas group</taxon>
        <taxon>Alteromonas</taxon>
    </lineage>
</organism>
<gene>
    <name evidence="6" type="ORF">CA267_016675</name>
</gene>
<accession>A0A6M4MH66</accession>
<dbReference type="Pfam" id="PF00589">
    <property type="entry name" value="Phage_integrase"/>
    <property type="match status" value="1"/>
</dbReference>
<keyword evidence="3" id="KW-0238">DNA-binding</keyword>
<dbReference type="Proteomes" id="UP000219285">
    <property type="component" value="Chromosome"/>
</dbReference>
<dbReference type="InterPro" id="IPR002104">
    <property type="entry name" value="Integrase_catalytic"/>
</dbReference>
<dbReference type="Gene3D" id="1.10.150.130">
    <property type="match status" value="1"/>
</dbReference>
<name>A0A6M4MH66_9ALTE</name>
<dbReference type="Gene3D" id="3.30.160.390">
    <property type="entry name" value="Integrase, DNA-binding domain"/>
    <property type="match status" value="1"/>
</dbReference>
<reference evidence="6 7" key="2">
    <citation type="submission" date="2020-04" db="EMBL/GenBank/DDBJ databases">
        <title>Complete genome sequence of Alteromonas pelagimontana 5.12T.</title>
        <authorList>
            <person name="Sinha R.K."/>
            <person name="Krishnan K.P."/>
            <person name="Kurian J.P."/>
        </authorList>
    </citation>
    <scope>NUCLEOTIDE SEQUENCE [LARGE SCALE GENOMIC DNA]</scope>
    <source>
        <strain evidence="6 7">5.12</strain>
    </source>
</reference>
<dbReference type="GO" id="GO:0006310">
    <property type="term" value="P:DNA recombination"/>
    <property type="evidence" value="ECO:0007669"/>
    <property type="project" value="UniProtKB-KW"/>
</dbReference>
<dbReference type="InterPro" id="IPR025166">
    <property type="entry name" value="Integrase_DNA_bind_dom"/>
</dbReference>
<dbReference type="PANTHER" id="PTHR30629:SF2">
    <property type="entry name" value="PROPHAGE INTEGRASE INTS-RELATED"/>
    <property type="match status" value="1"/>
</dbReference>
<reference evidence="7" key="1">
    <citation type="submission" date="2014-12" db="EMBL/GenBank/DDBJ databases">
        <title>Complete genome sequence of a multi-drug resistant Klebsiella pneumoniae.</title>
        <authorList>
            <person name="Hua X."/>
            <person name="Chen Q."/>
            <person name="Li X."/>
            <person name="Feng Y."/>
            <person name="Ruan Z."/>
            <person name="Yu Y."/>
        </authorList>
    </citation>
    <scope>NUCLEOTIDE SEQUENCE [LARGE SCALE GENOMIC DNA]</scope>
    <source>
        <strain evidence="7">5.12</strain>
    </source>
</reference>
<dbReference type="InterPro" id="IPR038488">
    <property type="entry name" value="Integrase_DNA-bd_sf"/>
</dbReference>